<dbReference type="EMBL" id="JBHRVU010000004">
    <property type="protein sequence ID" value="MFC3441205.1"/>
    <property type="molecule type" value="Genomic_DNA"/>
</dbReference>
<accession>A0ABV7NDW8</accession>
<evidence type="ECO:0000313" key="1">
    <source>
        <dbReference type="EMBL" id="MFC3441205.1"/>
    </source>
</evidence>
<sequence length="138" mass="14812">MSFSKKDRKLQSKNGKTFPVPITTEPLAIAIAAALKEEFGNTPSAVKTIARLTRSNERAVRNWFEGKNSPSAENLVILMRNSDLILRTVLTLADRHDLVVAVGLAGLRRQLMDAVAAIDGLPMGDAGQASHDDGSDGT</sequence>
<evidence type="ECO:0008006" key="3">
    <source>
        <dbReference type="Google" id="ProtNLM"/>
    </source>
</evidence>
<keyword evidence="2" id="KW-1185">Reference proteome</keyword>
<name>A0ABV7NDW8_9SPHN</name>
<proteinExistence type="predicted"/>
<comment type="caution">
    <text evidence="1">The sequence shown here is derived from an EMBL/GenBank/DDBJ whole genome shotgun (WGS) entry which is preliminary data.</text>
</comment>
<gene>
    <name evidence="1" type="ORF">ACFOKF_08335</name>
</gene>
<organism evidence="1 2">
    <name type="scientific">Sphingobium rhizovicinum</name>
    <dbReference type="NCBI Taxonomy" id="432308"/>
    <lineage>
        <taxon>Bacteria</taxon>
        <taxon>Pseudomonadati</taxon>
        <taxon>Pseudomonadota</taxon>
        <taxon>Alphaproteobacteria</taxon>
        <taxon>Sphingomonadales</taxon>
        <taxon>Sphingomonadaceae</taxon>
        <taxon>Sphingobium</taxon>
    </lineage>
</organism>
<reference evidence="2" key="1">
    <citation type="journal article" date="2019" name="Int. J. Syst. Evol. Microbiol.">
        <title>The Global Catalogue of Microorganisms (GCM) 10K type strain sequencing project: providing services to taxonomists for standard genome sequencing and annotation.</title>
        <authorList>
            <consortium name="The Broad Institute Genomics Platform"/>
            <consortium name="The Broad Institute Genome Sequencing Center for Infectious Disease"/>
            <person name="Wu L."/>
            <person name="Ma J."/>
        </authorList>
    </citation>
    <scope>NUCLEOTIDE SEQUENCE [LARGE SCALE GENOMIC DNA]</scope>
    <source>
        <strain evidence="2">CCM 7491</strain>
    </source>
</reference>
<dbReference type="Proteomes" id="UP001595681">
    <property type="component" value="Unassembled WGS sequence"/>
</dbReference>
<evidence type="ECO:0000313" key="2">
    <source>
        <dbReference type="Proteomes" id="UP001595681"/>
    </source>
</evidence>
<protein>
    <recommendedName>
        <fullName evidence="3">XRE family transcriptional regulator</fullName>
    </recommendedName>
</protein>
<dbReference type="RefSeq" id="WP_380794898.1">
    <property type="nucleotide sequence ID" value="NZ_JBHRVU010000004.1"/>
</dbReference>